<evidence type="ECO:0000256" key="6">
    <source>
        <dbReference type="ARBA" id="ARBA00022989"/>
    </source>
</evidence>
<dbReference type="Pfam" id="PF24179">
    <property type="entry name" value="NTE_Ploop"/>
    <property type="match status" value="1"/>
</dbReference>
<dbReference type="PROSITE" id="PS50042">
    <property type="entry name" value="CNMP_BINDING_3"/>
    <property type="match status" value="1"/>
</dbReference>
<feature type="short sequence motif" description="DGA/G" evidence="9">
    <location>
        <begin position="466"/>
        <end position="468"/>
    </location>
</feature>
<organism evidence="12 13">
    <name type="scientific">Inhella proteolytica</name>
    <dbReference type="NCBI Taxonomy" id="2795029"/>
    <lineage>
        <taxon>Bacteria</taxon>
        <taxon>Pseudomonadati</taxon>
        <taxon>Pseudomonadota</taxon>
        <taxon>Betaproteobacteria</taxon>
        <taxon>Burkholderiales</taxon>
        <taxon>Sphaerotilaceae</taxon>
        <taxon>Inhella</taxon>
    </lineage>
</organism>
<dbReference type="Gene3D" id="3.40.1090.10">
    <property type="entry name" value="Cytosolic phospholipase A2 catalytic domain"/>
    <property type="match status" value="2"/>
</dbReference>
<evidence type="ECO:0000256" key="2">
    <source>
        <dbReference type="ARBA" id="ARBA00006636"/>
    </source>
</evidence>
<sequence length="601" mass="65635">MSPTAPLSDQVHSVLRASKLFGALAPAHLDLLVGQLRVEAVEAGSHVFREGEASDSLVIVLTGRLRVTRVDARGNLLLYNELCPGESQGEAGLMLGQPRPANLIALRDSHIARLDRQGFEALLRAEPIAFNHLFSQALFHYLRHIQQLQERRRAQCVALVPLHPGEESHALAQDLLSALGVSGRLLEPGETGFDLLLAQQRIEQLETEAEVLLIRAEAQPSAWTRFALRQADQVVFVSSPSHSPLPSAFERKLREEPGFEFKRQHLVLLHGPDTVRPSAPAPWRKERSAIERVLLMRRGQRGDAERLARFLTGRAVGVVLGGGGARGFAHLGVIQALGEAGIPIDLVGGNSMGALIGSQYALGHSLAEIRGRIVEFAAGGERPTVPVVSLLSGRRMERDLKQLCQLGNAEAQVDGLWLPFFTAACNLSRACTTVLDQGPLWRAVLASNSPAGLLPPVLYNGDLLVDGAILDNVPVEAMRQRLGTPLERRRGNGTVIAIDVDVREPLSVAEDVDRLSPWAKLRGQKSNGQPLPGIGEILYRAGHMGGLTQRGKTMGLSDFYLEPPVSDFSLMAYKRAEEVVQRGYEYARAEIARWDLSRIFE</sequence>
<dbReference type="GO" id="GO:0016042">
    <property type="term" value="P:lipid catabolic process"/>
    <property type="evidence" value="ECO:0007669"/>
    <property type="project" value="UniProtKB-UniRule"/>
</dbReference>
<keyword evidence="3" id="KW-0812">Transmembrane</keyword>
<dbReference type="PROSITE" id="PS01237">
    <property type="entry name" value="UPF0028"/>
    <property type="match status" value="1"/>
</dbReference>
<evidence type="ECO:0000256" key="1">
    <source>
        <dbReference type="ARBA" id="ARBA00004370"/>
    </source>
</evidence>
<dbReference type="EMBL" id="JAEDAK010000003">
    <property type="protein sequence ID" value="MBH9576378.1"/>
    <property type="molecule type" value="Genomic_DNA"/>
</dbReference>
<feature type="short sequence motif" description="GXGXXG" evidence="9">
    <location>
        <begin position="322"/>
        <end position="327"/>
    </location>
</feature>
<evidence type="ECO:0000259" key="11">
    <source>
        <dbReference type="PROSITE" id="PS51635"/>
    </source>
</evidence>
<dbReference type="PANTHER" id="PTHR14226:SF29">
    <property type="entry name" value="NEUROPATHY TARGET ESTERASE SWS"/>
    <property type="match status" value="1"/>
</dbReference>
<evidence type="ECO:0000256" key="9">
    <source>
        <dbReference type="PROSITE-ProRule" id="PRU01161"/>
    </source>
</evidence>
<dbReference type="Pfam" id="PF01734">
    <property type="entry name" value="Patatin"/>
    <property type="match status" value="2"/>
</dbReference>
<dbReference type="InterPro" id="IPR001423">
    <property type="entry name" value="LysoPLipase_patatin_CS"/>
</dbReference>
<dbReference type="InterPro" id="IPR016035">
    <property type="entry name" value="Acyl_Trfase/lysoPLipase"/>
</dbReference>
<feature type="domain" description="Cyclic nucleotide-binding" evidence="10">
    <location>
        <begin position="20"/>
        <end position="123"/>
    </location>
</feature>
<feature type="domain" description="PNPLA" evidence="11">
    <location>
        <begin position="318"/>
        <end position="479"/>
    </location>
</feature>
<reference evidence="12" key="1">
    <citation type="submission" date="2020-12" db="EMBL/GenBank/DDBJ databases">
        <title>The genome sequence of Inhella sp. 1Y17.</title>
        <authorList>
            <person name="Liu Y."/>
        </authorList>
    </citation>
    <scope>NUCLEOTIDE SEQUENCE</scope>
    <source>
        <strain evidence="12">1Y17</strain>
    </source>
</reference>
<evidence type="ECO:0000313" key="12">
    <source>
        <dbReference type="EMBL" id="MBH9576378.1"/>
    </source>
</evidence>
<dbReference type="GO" id="GO:0046470">
    <property type="term" value="P:phosphatidylcholine metabolic process"/>
    <property type="evidence" value="ECO:0007669"/>
    <property type="project" value="InterPro"/>
</dbReference>
<dbReference type="SMART" id="SM00100">
    <property type="entry name" value="cNMP"/>
    <property type="match status" value="1"/>
</dbReference>
<dbReference type="CDD" id="cd00038">
    <property type="entry name" value="CAP_ED"/>
    <property type="match status" value="1"/>
</dbReference>
<keyword evidence="6" id="KW-1133">Transmembrane helix</keyword>
<evidence type="ECO:0000256" key="3">
    <source>
        <dbReference type="ARBA" id="ARBA00022692"/>
    </source>
</evidence>
<feature type="short sequence motif" description="GXSXG" evidence="9">
    <location>
        <begin position="349"/>
        <end position="353"/>
    </location>
</feature>
<keyword evidence="4 9" id="KW-0378">Hydrolase</keyword>
<dbReference type="Pfam" id="PF00027">
    <property type="entry name" value="cNMP_binding"/>
    <property type="match status" value="1"/>
</dbReference>
<evidence type="ECO:0000256" key="7">
    <source>
        <dbReference type="ARBA" id="ARBA00023098"/>
    </source>
</evidence>
<dbReference type="InterPro" id="IPR002641">
    <property type="entry name" value="PNPLA_dom"/>
</dbReference>
<name>A0A931NG67_9BURK</name>
<keyword evidence="7 9" id="KW-0443">Lipid metabolism</keyword>
<dbReference type="Gene3D" id="2.60.120.10">
    <property type="entry name" value="Jelly Rolls"/>
    <property type="match status" value="1"/>
</dbReference>
<gene>
    <name evidence="12" type="ORF">I7X39_05605</name>
</gene>
<comment type="similarity">
    <text evidence="2">Belongs to the NTE family.</text>
</comment>
<comment type="subcellular location">
    <subcellularLocation>
        <location evidence="1">Membrane</location>
    </subcellularLocation>
</comment>
<dbReference type="GO" id="GO:0004622">
    <property type="term" value="F:phosphatidylcholine lysophospholipase activity"/>
    <property type="evidence" value="ECO:0007669"/>
    <property type="project" value="InterPro"/>
</dbReference>
<comment type="caution">
    <text evidence="12">The sequence shown here is derived from an EMBL/GenBank/DDBJ whole genome shotgun (WGS) entry which is preliminary data.</text>
</comment>
<protein>
    <submittedName>
        <fullName evidence="12">Cyclic nucleotide-binding domain-containing protein</fullName>
    </submittedName>
</protein>
<dbReference type="SUPFAM" id="SSF51206">
    <property type="entry name" value="cAMP-binding domain-like"/>
    <property type="match status" value="1"/>
</dbReference>
<keyword evidence="8" id="KW-0472">Membrane</keyword>
<evidence type="ECO:0000256" key="8">
    <source>
        <dbReference type="ARBA" id="ARBA00023136"/>
    </source>
</evidence>
<feature type="active site" description="Nucleophile" evidence="9">
    <location>
        <position position="351"/>
    </location>
</feature>
<accession>A0A931NG67</accession>
<dbReference type="InterPro" id="IPR056556">
    <property type="entry name" value="NTE1_P-loop_dom"/>
</dbReference>
<evidence type="ECO:0000259" key="10">
    <source>
        <dbReference type="PROSITE" id="PS50042"/>
    </source>
</evidence>
<dbReference type="AlphaFoldDB" id="A0A931NG67"/>
<feature type="active site" description="Proton acceptor" evidence="9">
    <location>
        <position position="466"/>
    </location>
</feature>
<dbReference type="InterPro" id="IPR018490">
    <property type="entry name" value="cNMP-bd_dom_sf"/>
</dbReference>
<dbReference type="Proteomes" id="UP000613266">
    <property type="component" value="Unassembled WGS sequence"/>
</dbReference>
<dbReference type="PANTHER" id="PTHR14226">
    <property type="entry name" value="NEUROPATHY TARGET ESTERASE/SWISS CHEESE D.MELANOGASTER"/>
    <property type="match status" value="1"/>
</dbReference>
<dbReference type="PROSITE" id="PS51635">
    <property type="entry name" value="PNPLA"/>
    <property type="match status" value="1"/>
</dbReference>
<dbReference type="RefSeq" id="WP_198109998.1">
    <property type="nucleotide sequence ID" value="NZ_JAEDAK010000003.1"/>
</dbReference>
<dbReference type="GO" id="GO:0016020">
    <property type="term" value="C:membrane"/>
    <property type="evidence" value="ECO:0007669"/>
    <property type="project" value="UniProtKB-SubCell"/>
</dbReference>
<dbReference type="SUPFAM" id="SSF52151">
    <property type="entry name" value="FabD/lysophospholipase-like"/>
    <property type="match status" value="1"/>
</dbReference>
<evidence type="ECO:0000256" key="5">
    <source>
        <dbReference type="ARBA" id="ARBA00022963"/>
    </source>
</evidence>
<dbReference type="InterPro" id="IPR000595">
    <property type="entry name" value="cNMP-bd_dom"/>
</dbReference>
<evidence type="ECO:0000313" key="13">
    <source>
        <dbReference type="Proteomes" id="UP000613266"/>
    </source>
</evidence>
<dbReference type="InterPro" id="IPR014710">
    <property type="entry name" value="RmlC-like_jellyroll"/>
</dbReference>
<evidence type="ECO:0000256" key="4">
    <source>
        <dbReference type="ARBA" id="ARBA00022801"/>
    </source>
</evidence>
<proteinExistence type="inferred from homology"/>
<dbReference type="InterPro" id="IPR050301">
    <property type="entry name" value="NTE"/>
</dbReference>
<keyword evidence="13" id="KW-1185">Reference proteome</keyword>
<keyword evidence="5 9" id="KW-0442">Lipid degradation</keyword>